<keyword evidence="9" id="KW-1185">Reference proteome</keyword>
<dbReference type="InterPro" id="IPR001173">
    <property type="entry name" value="Glyco_trans_2-like"/>
</dbReference>
<evidence type="ECO:0000256" key="1">
    <source>
        <dbReference type="ARBA" id="ARBA00004776"/>
    </source>
</evidence>
<evidence type="ECO:0000259" key="7">
    <source>
        <dbReference type="Pfam" id="PF13439"/>
    </source>
</evidence>
<keyword evidence="3 8" id="KW-0328">Glycosyltransferase</keyword>
<feature type="domain" description="Glycosyltransferase 2-like" evidence="6">
    <location>
        <begin position="8"/>
        <end position="180"/>
    </location>
</feature>
<dbReference type="Pfam" id="PF00534">
    <property type="entry name" value="Glycos_transf_1"/>
    <property type="match status" value="1"/>
</dbReference>
<feature type="domain" description="Glycosyl transferase family 1" evidence="5">
    <location>
        <begin position="483"/>
        <end position="621"/>
    </location>
</feature>
<name>A0ABT6TTX5_9BACL</name>
<comment type="pathway">
    <text evidence="1">Cell wall biogenesis; cell wall polysaccharide biosynthesis.</text>
</comment>
<dbReference type="SUPFAM" id="SSF53448">
    <property type="entry name" value="Nucleotide-diphospho-sugar transferases"/>
    <property type="match status" value="1"/>
</dbReference>
<dbReference type="Gene3D" id="3.40.50.2000">
    <property type="entry name" value="Glycogen Phosphorylase B"/>
    <property type="match status" value="2"/>
</dbReference>
<comment type="similarity">
    <text evidence="2">Belongs to the glycosyltransferase 2 family.</text>
</comment>
<dbReference type="EMBL" id="JAGRPV010000002">
    <property type="protein sequence ID" value="MDI4650298.1"/>
    <property type="molecule type" value="Genomic_DNA"/>
</dbReference>
<evidence type="ECO:0000259" key="6">
    <source>
        <dbReference type="Pfam" id="PF00535"/>
    </source>
</evidence>
<protein>
    <submittedName>
        <fullName evidence="8">Glycosyltransferase</fullName>
        <ecNumber evidence="8">2.4.-.-</ecNumber>
    </submittedName>
</protein>
<dbReference type="InterPro" id="IPR029044">
    <property type="entry name" value="Nucleotide-diphossugar_trans"/>
</dbReference>
<comment type="caution">
    <text evidence="8">The sequence shown here is derived from an EMBL/GenBank/DDBJ whole genome shotgun (WGS) entry which is preliminary data.</text>
</comment>
<dbReference type="InterPro" id="IPR028098">
    <property type="entry name" value="Glyco_trans_4-like_N"/>
</dbReference>
<proteinExistence type="inferred from homology"/>
<dbReference type="Gene3D" id="3.90.550.10">
    <property type="entry name" value="Spore Coat Polysaccharide Biosynthesis Protein SpsA, Chain A"/>
    <property type="match status" value="1"/>
</dbReference>
<evidence type="ECO:0000313" key="8">
    <source>
        <dbReference type="EMBL" id="MDI4650298.1"/>
    </source>
</evidence>
<accession>A0ABT6TTX5</accession>
<dbReference type="Pfam" id="PF13439">
    <property type="entry name" value="Glyco_transf_4"/>
    <property type="match status" value="1"/>
</dbReference>
<dbReference type="PANTHER" id="PTHR43179">
    <property type="entry name" value="RHAMNOSYLTRANSFERASE WBBL"/>
    <property type="match status" value="1"/>
</dbReference>
<dbReference type="EC" id="2.4.-.-" evidence="8"/>
<keyword evidence="4 8" id="KW-0808">Transferase</keyword>
<evidence type="ECO:0000256" key="3">
    <source>
        <dbReference type="ARBA" id="ARBA00022676"/>
    </source>
</evidence>
<dbReference type="SUPFAM" id="SSF53756">
    <property type="entry name" value="UDP-Glycosyltransferase/glycogen phosphorylase"/>
    <property type="match status" value="1"/>
</dbReference>
<dbReference type="RefSeq" id="WP_282913150.1">
    <property type="nucleotide sequence ID" value="NZ_JAGRPV010000002.1"/>
</dbReference>
<gene>
    <name evidence="8" type="ORF">KB449_35540</name>
</gene>
<organism evidence="8 9">
    <name type="scientific">Cohnella hashimotonis</name>
    <dbReference type="NCBI Taxonomy" id="2826895"/>
    <lineage>
        <taxon>Bacteria</taxon>
        <taxon>Bacillati</taxon>
        <taxon>Bacillota</taxon>
        <taxon>Bacilli</taxon>
        <taxon>Bacillales</taxon>
        <taxon>Paenibacillaceae</taxon>
        <taxon>Cohnella</taxon>
    </lineage>
</organism>
<evidence type="ECO:0000256" key="4">
    <source>
        <dbReference type="ARBA" id="ARBA00022679"/>
    </source>
</evidence>
<dbReference type="Proteomes" id="UP001161691">
    <property type="component" value="Unassembled WGS sequence"/>
</dbReference>
<evidence type="ECO:0000313" key="9">
    <source>
        <dbReference type="Proteomes" id="UP001161691"/>
    </source>
</evidence>
<dbReference type="PANTHER" id="PTHR43179:SF12">
    <property type="entry name" value="GALACTOFURANOSYLTRANSFERASE GLFT2"/>
    <property type="match status" value="1"/>
</dbReference>
<dbReference type="GO" id="GO:0016757">
    <property type="term" value="F:glycosyltransferase activity"/>
    <property type="evidence" value="ECO:0007669"/>
    <property type="project" value="UniProtKB-KW"/>
</dbReference>
<evidence type="ECO:0000259" key="5">
    <source>
        <dbReference type="Pfam" id="PF00534"/>
    </source>
</evidence>
<evidence type="ECO:0000256" key="2">
    <source>
        <dbReference type="ARBA" id="ARBA00006739"/>
    </source>
</evidence>
<reference evidence="8" key="1">
    <citation type="submission" date="2023-04" db="EMBL/GenBank/DDBJ databases">
        <title>Comparative genomic analysis of Cohnella hashimotonis sp. nov., isolated from the International Space Station.</title>
        <authorList>
            <person name="Venkateswaran K."/>
            <person name="Simpson A."/>
        </authorList>
    </citation>
    <scope>NUCLEOTIDE SEQUENCE</scope>
    <source>
        <strain evidence="8">F6_2S_P_1</strain>
    </source>
</reference>
<sequence>MSLTRCDIIIPVYNALEELRECIDSLLKHTERQHQIIIINDKSPDPAVADYLNSLKEIEGIKVSENENNLGFVGTVNKGMRMSNRDVILLNSDTVVTDNWLNKLIIAAESDETIATVTPLTNNGTICSVPVFNEDNEVPEGFTLDYFSYFIEEISLRLYPEIPTAVGFCMYIKRKVIDEIGYFDENAFGKGYGEENDFCCRALEQGYVHILADDTYVYHKGSMSFQGEKLKLIQKNIQVLLQRYPYYNDMIQKFISNHSLDIIHENIDVRINQYRYQEASDGNVLYVLHNFFDEAYNHPVGGTEYHVKDLVTRLEHKRIFVMVSNGFEVRLKCYYKGTVTGALRFKLNDPLTSTQIHHREYASIVRSVLETFNIDVVHIHHLIRHSFDSVFEAKKLGINVIISVHDLYLLSHQQRISPEAWNGAVRRLLTSVDRIICPSMFIKESLMKSSCDNSIEDKIFVIEHGIDSDSSLRPSRLGERENRPLRVCFLGGLSPTKGSESITKLIRSYKKEIEWYVVGGIGDPKLQFLEQENLMKIGPYERKDLEGLLNRINPDLICLLSTVPESFSYTLSEAWAHRIPVLVTPVGALKERVLKTGGGWIADSTQFDSILQAFKKIIGQSPQEWNAINKCVEDIQLVSIDTMVEQYARLYTTNMNRSQRNAHSRLDNKELLNRMRQTHIHSDQFHDYELLRRELELIKMTIGWRVLNQMRTRTPRVLLVGKKLLKFVVRYGGIKKN</sequence>
<dbReference type="InterPro" id="IPR001296">
    <property type="entry name" value="Glyco_trans_1"/>
</dbReference>
<feature type="domain" description="Glycosyltransferase subfamily 4-like N-terminal" evidence="7">
    <location>
        <begin position="300"/>
        <end position="469"/>
    </location>
</feature>
<dbReference type="Pfam" id="PF00535">
    <property type="entry name" value="Glycos_transf_2"/>
    <property type="match status" value="1"/>
</dbReference>